<reference evidence="2" key="1">
    <citation type="submission" date="2021-01" db="EMBL/GenBank/DDBJ databases">
        <title>Metabolic potential, ecology and presence of endohyphal bacteria is reflected in genomic diversity of Mucoromycotina.</title>
        <authorList>
            <person name="Muszewska A."/>
            <person name="Okrasinska A."/>
            <person name="Steczkiewicz K."/>
            <person name="Drgas O."/>
            <person name="Orlowska M."/>
            <person name="Perlinska-Lenart U."/>
            <person name="Aleksandrzak-Piekarczyk T."/>
            <person name="Szatraj K."/>
            <person name="Zielenkiewicz U."/>
            <person name="Pilsyk S."/>
            <person name="Malc E."/>
            <person name="Mieczkowski P."/>
            <person name="Kruszewska J.S."/>
            <person name="Biernat P."/>
            <person name="Pawlowska J."/>
        </authorList>
    </citation>
    <scope>NUCLEOTIDE SEQUENCE</scope>
    <source>
        <strain evidence="2">WA0000018081</strain>
    </source>
</reference>
<name>A0A8H7SP40_9FUNG</name>
<keyword evidence="3" id="KW-1185">Reference proteome</keyword>
<protein>
    <submittedName>
        <fullName evidence="2">Uncharacterized protein</fullName>
    </submittedName>
</protein>
<sequence length="140" mass="15697">MPVINQNLDVNVRISVSAHFLKKARAPQLLFGRFNFNAPGLRFEGVTASRDVDHNGKVMFNVVLDELPDHTLRLFGTSLKYAGPRVPLREHVNVSNIAISSEEGNLDDAEVSEEEDKEEPVNDEVWTIREVSVDERLASV</sequence>
<feature type="region of interest" description="Disordered" evidence="1">
    <location>
        <begin position="103"/>
        <end position="122"/>
    </location>
</feature>
<accession>A0A8H7SP40</accession>
<evidence type="ECO:0000256" key="1">
    <source>
        <dbReference type="SAM" id="MobiDB-lite"/>
    </source>
</evidence>
<feature type="compositionally biased region" description="Acidic residues" evidence="1">
    <location>
        <begin position="104"/>
        <end position="122"/>
    </location>
</feature>
<dbReference type="AlphaFoldDB" id="A0A8H7SP40"/>
<dbReference type="Proteomes" id="UP000613177">
    <property type="component" value="Unassembled WGS sequence"/>
</dbReference>
<organism evidence="2 3">
    <name type="scientific">Thamnidium elegans</name>
    <dbReference type="NCBI Taxonomy" id="101142"/>
    <lineage>
        <taxon>Eukaryota</taxon>
        <taxon>Fungi</taxon>
        <taxon>Fungi incertae sedis</taxon>
        <taxon>Mucoromycota</taxon>
        <taxon>Mucoromycotina</taxon>
        <taxon>Mucoromycetes</taxon>
        <taxon>Mucorales</taxon>
        <taxon>Mucorineae</taxon>
        <taxon>Mucoraceae</taxon>
        <taxon>Thamnidium</taxon>
    </lineage>
</organism>
<gene>
    <name evidence="2" type="ORF">INT48_005994</name>
</gene>
<dbReference type="EMBL" id="JAEPRE010000059">
    <property type="protein sequence ID" value="KAG2234194.1"/>
    <property type="molecule type" value="Genomic_DNA"/>
</dbReference>
<comment type="caution">
    <text evidence="2">The sequence shown here is derived from an EMBL/GenBank/DDBJ whole genome shotgun (WGS) entry which is preliminary data.</text>
</comment>
<evidence type="ECO:0000313" key="2">
    <source>
        <dbReference type="EMBL" id="KAG2234194.1"/>
    </source>
</evidence>
<proteinExistence type="predicted"/>
<evidence type="ECO:0000313" key="3">
    <source>
        <dbReference type="Proteomes" id="UP000613177"/>
    </source>
</evidence>